<evidence type="ECO:0000313" key="2">
    <source>
        <dbReference type="Proteomes" id="UP000054771"/>
    </source>
</evidence>
<reference evidence="2" key="1">
    <citation type="journal article" date="2016" name="Genome Announc.">
        <title>Draft genome sequences of fungus Aspergillus calidoustus.</title>
        <authorList>
            <person name="Horn F."/>
            <person name="Linde J."/>
            <person name="Mattern D.J."/>
            <person name="Walther G."/>
            <person name="Guthke R."/>
            <person name="Scherlach K."/>
            <person name="Martin K."/>
            <person name="Brakhage A.A."/>
            <person name="Petzke L."/>
            <person name="Valiante V."/>
        </authorList>
    </citation>
    <scope>NUCLEOTIDE SEQUENCE [LARGE SCALE GENOMIC DNA]</scope>
    <source>
        <strain evidence="2">SF006504</strain>
    </source>
</reference>
<evidence type="ECO:0000313" key="1">
    <source>
        <dbReference type="EMBL" id="CEL06055.1"/>
    </source>
</evidence>
<keyword evidence="2" id="KW-1185">Reference proteome</keyword>
<dbReference type="InterPro" id="IPR011009">
    <property type="entry name" value="Kinase-like_dom_sf"/>
</dbReference>
<protein>
    <submittedName>
        <fullName evidence="1">Uncharacterized protein</fullName>
    </submittedName>
</protein>
<dbReference type="SUPFAM" id="SSF56112">
    <property type="entry name" value="Protein kinase-like (PK-like)"/>
    <property type="match status" value="1"/>
</dbReference>
<dbReference type="InterPro" id="IPR051678">
    <property type="entry name" value="AGP_Transferase"/>
</dbReference>
<dbReference type="Gene3D" id="3.90.1200.10">
    <property type="match status" value="1"/>
</dbReference>
<accession>A0A0U5G4G5</accession>
<sequence length="302" mass="34371">MEEPLKDSFRRVDVNTWFIGPLILRCSSGYSDTSTWFDPFYKLSFTITNAPIPPPPSAPITLDDSIIRLVYDAGDSSAVWALGSCTFCKVKLCIENTTPESTTLAFVHKQQPSFKLPTIFYQAQFNGRSYLFLSRVTGRTLADAWPTLDKKWRCHYVNTLVDICESLAAYKGSMIGGVDGQHIPESYLIPNGTVENFNPQNLLEGCRTMGMDCSEFVFYHADLGPGNIIVEETPTTGMVGIIDWELAGFFPRGWIRTKFRISRGLNLPESVEDPHWWRSEAQKLLGERGFEDFTQEWVNWWY</sequence>
<organism evidence="1 2">
    <name type="scientific">Aspergillus calidoustus</name>
    <dbReference type="NCBI Taxonomy" id="454130"/>
    <lineage>
        <taxon>Eukaryota</taxon>
        <taxon>Fungi</taxon>
        <taxon>Dikarya</taxon>
        <taxon>Ascomycota</taxon>
        <taxon>Pezizomycotina</taxon>
        <taxon>Eurotiomycetes</taxon>
        <taxon>Eurotiomycetidae</taxon>
        <taxon>Eurotiales</taxon>
        <taxon>Aspergillaceae</taxon>
        <taxon>Aspergillus</taxon>
        <taxon>Aspergillus subgen. Nidulantes</taxon>
    </lineage>
</organism>
<dbReference type="EMBL" id="CDMC01000005">
    <property type="protein sequence ID" value="CEL06055.1"/>
    <property type="molecule type" value="Genomic_DNA"/>
</dbReference>
<proteinExistence type="predicted"/>
<dbReference type="OMA" id="FEHYAPE"/>
<dbReference type="AlphaFoldDB" id="A0A0U5G4G5"/>
<dbReference type="Proteomes" id="UP000054771">
    <property type="component" value="Unassembled WGS sequence"/>
</dbReference>
<name>A0A0U5G4G5_ASPCI</name>
<gene>
    <name evidence="1" type="ORF">ASPCAL07166</name>
</gene>
<dbReference type="OrthoDB" id="5404599at2759"/>
<dbReference type="PANTHER" id="PTHR21310">
    <property type="entry name" value="AMINOGLYCOSIDE PHOSPHOTRANSFERASE-RELATED-RELATED"/>
    <property type="match status" value="1"/>
</dbReference>
<dbReference type="PANTHER" id="PTHR21310:SF58">
    <property type="entry name" value="AMINOGLYCOSIDE PHOSPHOTRANSFERASE DOMAIN-CONTAINING PROTEIN"/>
    <property type="match status" value="1"/>
</dbReference>